<protein>
    <submittedName>
        <fullName evidence="7">Anaphase-promoting complex subunit 1-like protein</fullName>
    </submittedName>
</protein>
<dbReference type="InterPro" id="IPR049255">
    <property type="entry name" value="Apc1_N"/>
</dbReference>
<keyword evidence="3" id="KW-0131">Cell cycle</keyword>
<dbReference type="STRING" id="57577.A0A2K3NKP8"/>
<evidence type="ECO:0000256" key="3">
    <source>
        <dbReference type="ARBA" id="ARBA00023306"/>
    </source>
</evidence>
<dbReference type="EMBL" id="ASHM01000002">
    <property type="protein sequence ID" value="PNY03604.1"/>
    <property type="molecule type" value="Genomic_DNA"/>
</dbReference>
<reference evidence="7 8" key="1">
    <citation type="journal article" date="2014" name="Am. J. Bot.">
        <title>Genome assembly and annotation for red clover (Trifolium pratense; Fabaceae).</title>
        <authorList>
            <person name="Istvanek J."/>
            <person name="Jaros M."/>
            <person name="Krenek A."/>
            <person name="Repkova J."/>
        </authorList>
    </citation>
    <scope>NUCLEOTIDE SEQUENCE [LARGE SCALE GENOMIC DNA]</scope>
    <source>
        <strain evidence="8">cv. Tatra</strain>
        <tissue evidence="7">Young leaves</tissue>
    </source>
</reference>
<dbReference type="InterPro" id="IPR024990">
    <property type="entry name" value="Apc1"/>
</dbReference>
<evidence type="ECO:0000256" key="4">
    <source>
        <dbReference type="SAM" id="SignalP"/>
    </source>
</evidence>
<evidence type="ECO:0000256" key="1">
    <source>
        <dbReference type="ARBA" id="ARBA00022618"/>
    </source>
</evidence>
<dbReference type="GO" id="GO:0051301">
    <property type="term" value="P:cell division"/>
    <property type="evidence" value="ECO:0007669"/>
    <property type="project" value="UniProtKB-KW"/>
</dbReference>
<feature type="domain" description="Anaphase-promoting complex subunit 1 middle" evidence="6">
    <location>
        <begin position="459"/>
        <end position="733"/>
    </location>
</feature>
<dbReference type="GO" id="GO:0060090">
    <property type="term" value="F:molecular adaptor activity"/>
    <property type="evidence" value="ECO:0007669"/>
    <property type="project" value="TreeGrafter"/>
</dbReference>
<organism evidence="7 8">
    <name type="scientific">Trifolium pratense</name>
    <name type="common">Red clover</name>
    <dbReference type="NCBI Taxonomy" id="57577"/>
    <lineage>
        <taxon>Eukaryota</taxon>
        <taxon>Viridiplantae</taxon>
        <taxon>Streptophyta</taxon>
        <taxon>Embryophyta</taxon>
        <taxon>Tracheophyta</taxon>
        <taxon>Spermatophyta</taxon>
        <taxon>Magnoliopsida</taxon>
        <taxon>eudicotyledons</taxon>
        <taxon>Gunneridae</taxon>
        <taxon>Pentapetalae</taxon>
        <taxon>rosids</taxon>
        <taxon>fabids</taxon>
        <taxon>Fabales</taxon>
        <taxon>Fabaceae</taxon>
        <taxon>Papilionoideae</taxon>
        <taxon>50 kb inversion clade</taxon>
        <taxon>NPAAA clade</taxon>
        <taxon>Hologalegina</taxon>
        <taxon>IRL clade</taxon>
        <taxon>Trifolieae</taxon>
        <taxon>Trifolium</taxon>
    </lineage>
</organism>
<evidence type="ECO:0000256" key="2">
    <source>
        <dbReference type="ARBA" id="ARBA00022776"/>
    </source>
</evidence>
<dbReference type="AlphaFoldDB" id="A0A2K3NKP8"/>
<feature type="signal peptide" evidence="4">
    <location>
        <begin position="1"/>
        <end position="21"/>
    </location>
</feature>
<feature type="chain" id="PRO_5014441669" evidence="4">
    <location>
        <begin position="22"/>
        <end position="932"/>
    </location>
</feature>
<dbReference type="GO" id="GO:0031145">
    <property type="term" value="P:anaphase-promoting complex-dependent catabolic process"/>
    <property type="evidence" value="ECO:0007669"/>
    <property type="project" value="TreeGrafter"/>
</dbReference>
<evidence type="ECO:0000313" key="8">
    <source>
        <dbReference type="Proteomes" id="UP000236291"/>
    </source>
</evidence>
<dbReference type="ExpressionAtlas" id="A0A2K3NKP8">
    <property type="expression patterns" value="baseline"/>
</dbReference>
<evidence type="ECO:0000259" key="5">
    <source>
        <dbReference type="Pfam" id="PF12859"/>
    </source>
</evidence>
<reference evidence="7 8" key="2">
    <citation type="journal article" date="2017" name="Front. Plant Sci.">
        <title>Gene Classification and Mining of Molecular Markers Useful in Red Clover (Trifolium pratense) Breeding.</title>
        <authorList>
            <person name="Istvanek J."/>
            <person name="Dluhosova J."/>
            <person name="Dluhos P."/>
            <person name="Patkova L."/>
            <person name="Nedelnik J."/>
            <person name="Repkova J."/>
        </authorList>
    </citation>
    <scope>NUCLEOTIDE SEQUENCE [LARGE SCALE GENOMIC DNA]</scope>
    <source>
        <strain evidence="8">cv. Tatra</strain>
        <tissue evidence="7">Young leaves</tissue>
    </source>
</reference>
<dbReference type="Pfam" id="PF12859">
    <property type="entry name" value="ANAPC1"/>
    <property type="match status" value="2"/>
</dbReference>
<dbReference type="PANTHER" id="PTHR12827:SF3">
    <property type="entry name" value="ANAPHASE-PROMOTING COMPLEX SUBUNIT 1"/>
    <property type="match status" value="1"/>
</dbReference>
<keyword evidence="4" id="KW-0732">Signal</keyword>
<dbReference type="Pfam" id="PF20518">
    <property type="entry name" value="Apc1_MidN"/>
    <property type="match status" value="1"/>
</dbReference>
<dbReference type="GO" id="GO:0007091">
    <property type="term" value="P:metaphase/anaphase transition of mitotic cell cycle"/>
    <property type="evidence" value="ECO:0007669"/>
    <property type="project" value="TreeGrafter"/>
</dbReference>
<keyword evidence="2" id="KW-0498">Mitosis</keyword>
<feature type="domain" description="Anaphase-promoting complex subunit 1 N-terminal" evidence="5">
    <location>
        <begin position="19"/>
        <end position="167"/>
    </location>
</feature>
<dbReference type="GO" id="GO:0005680">
    <property type="term" value="C:anaphase-promoting complex"/>
    <property type="evidence" value="ECO:0007669"/>
    <property type="project" value="InterPro"/>
</dbReference>
<evidence type="ECO:0000259" key="6">
    <source>
        <dbReference type="Pfam" id="PF20518"/>
    </source>
</evidence>
<dbReference type="PANTHER" id="PTHR12827">
    <property type="entry name" value="MEIOTIC CHECKPOINT REGULATOR TSG24 FAMILY MEMBER"/>
    <property type="match status" value="1"/>
</dbReference>
<dbReference type="Proteomes" id="UP000236291">
    <property type="component" value="Unassembled WGS sequence"/>
</dbReference>
<keyword evidence="1" id="KW-0132">Cell division</keyword>
<dbReference type="GO" id="GO:0070979">
    <property type="term" value="P:protein K11-linked ubiquitination"/>
    <property type="evidence" value="ECO:0007669"/>
    <property type="project" value="TreeGrafter"/>
</dbReference>
<dbReference type="InterPro" id="IPR046794">
    <property type="entry name" value="Apc1_MidN"/>
</dbReference>
<proteinExistence type="predicted"/>
<accession>A0A2K3NKP8</accession>
<evidence type="ECO:0000313" key="7">
    <source>
        <dbReference type="EMBL" id="PNY03604.1"/>
    </source>
</evidence>
<feature type="domain" description="Anaphase-promoting complex subunit 1 N-terminal" evidence="5">
    <location>
        <begin position="200"/>
        <end position="437"/>
    </location>
</feature>
<comment type="caution">
    <text evidence="7">The sequence shown here is derived from an EMBL/GenBank/DDBJ whole genome shotgun (WGS) entry which is preliminary data.</text>
</comment>
<name>A0A2K3NKP8_TRIPR</name>
<gene>
    <name evidence="7" type="ORF">L195_g000010</name>
</gene>
<sequence>MVATLFVQLVCWCHLGHTTEALLCILQIDRLAIYNTSGEIVSVQLPRTITSIWPLPFGLLLQQEVEACTPSRVPYSSTSPLLSVRDMLLSASNHIQKGDGSLVSSHLILMDPLDEQQPTFIEERGKLNIMKEYDEKTIWTSDQVPLMASYNKGKMQHSLWVAEIINSNFDEAASGLLNVDPMGLLQKHLSFRRIWQGKGAQTAACKVFMATDDDAAPIVCFFHQEQRKLLSVRLQTVEINNEIVFDVKPDMSWIIAAVAASPVTVTRPRVKVGLLPYSDIMVLTPENALLLYLELLLCDRSSWVRVVESVSCKCKSGKQCLCRYVLPSCLNKVKILHDLELPETSSLSNALKITGLADAVEGRVNVIVNNKQMFRCALRQSPSSSLANDCITALAEGLGSSFYRHFLGLIWKDDYSTDLSEAESGVDSEWDSFCRVIMKMCRKSNIISQKHSGLVPHCAWNFLLSSQFHNNFCKVNSLFGKSSAVPLDQVESSSSTLSIDGTKSSEEPFYTELLIECLESLHALYESLKLDNLRKRDLEHLAIILCNIANFLGEDNYLDHYIRDFPLSCKKFLKSGTTISPKIPPSLFRWLENCLQHGCSYANISDLPCLVRKDGCRVVSLARKIVCFYSILSGANLLGKKLSSGVYCNIATGSYSSKEELTVLAMVGERFGLQQLDSLPSGLSLPLRHALPGVSLILFHVSLLFSALDKCRDSSPNDWPAAAYVLLGRQDLAMSTLAREYKYKEIETPTNVNVISMSTPYMLNLHPVTISSTISDTIGLEGTKLEDTDSVDGSMLDGMEHIFNSSTQLRYGRDLRLNEVRRLLCSSRPVAIQTSVNHSASDQDLQQTQLWHLAQRTTSLPLGRGAFTLATIHTLLTEAFSVPKLVLAGRLPAQQNATVNLDPNIRNIQELRSWPEFHNAVAAGLRLAPFQV</sequence>